<gene>
    <name evidence="2" type="ORF">ABG79_00996</name>
</gene>
<sequence>MKNLSDTLIKLSGEISKKAIIGIDELPPYDLFLSQVTDFLNNKLNEEYTSNIIQNYIKGEVISKPEDGKKRGYSKDHLIQLILLNYMRPILTTEEIKNVFNLAFNKINEKSDDLITWEFAYEIFTDLQRETLKNFVETSQETEKRLKKLIDNKNLSEKDGQRLLVFLTVISLIAQATAFKKLAHNLLEEFNNTL</sequence>
<dbReference type="STRING" id="908809.ABG79_00996"/>
<dbReference type="RefSeq" id="WP_083490344.1">
    <property type="nucleotide sequence ID" value="NZ_LKHP01000004.1"/>
</dbReference>
<keyword evidence="1" id="KW-0175">Coiled coil</keyword>
<evidence type="ECO:0000256" key="1">
    <source>
        <dbReference type="SAM" id="Coils"/>
    </source>
</evidence>
<proteinExistence type="predicted"/>
<evidence type="ECO:0008006" key="4">
    <source>
        <dbReference type="Google" id="ProtNLM"/>
    </source>
</evidence>
<dbReference type="Proteomes" id="UP000052015">
    <property type="component" value="Unassembled WGS sequence"/>
</dbReference>
<dbReference type="PANTHER" id="PTHR40056">
    <property type="entry name" value="HYPOTHETICAL CYTOSOLIC PROTEIN"/>
    <property type="match status" value="1"/>
</dbReference>
<protein>
    <recommendedName>
        <fullName evidence="4">DUF1836 domain-containing protein</fullName>
    </recommendedName>
</protein>
<name>A0A0R3K107_CALMK</name>
<dbReference type="PANTHER" id="PTHR40056:SF1">
    <property type="entry name" value="DUF1836 DOMAIN-CONTAINING PROTEIN"/>
    <property type="match status" value="1"/>
</dbReference>
<reference evidence="2 3" key="1">
    <citation type="submission" date="2015-09" db="EMBL/GenBank/DDBJ databases">
        <title>Draft genome sequence of a Caloramator mitchellensis, a moderate thermophile from the Great Artesian Basin of Australia.</title>
        <authorList>
            <person name="Patel B.K."/>
        </authorList>
    </citation>
    <scope>NUCLEOTIDE SEQUENCE [LARGE SCALE GENOMIC DNA]</scope>
    <source>
        <strain evidence="2 3">VF08</strain>
    </source>
</reference>
<evidence type="ECO:0000313" key="2">
    <source>
        <dbReference type="EMBL" id="KRQ87198.1"/>
    </source>
</evidence>
<keyword evidence="3" id="KW-1185">Reference proteome</keyword>
<dbReference type="EMBL" id="LKHP01000004">
    <property type="protein sequence ID" value="KRQ87198.1"/>
    <property type="molecule type" value="Genomic_DNA"/>
</dbReference>
<accession>A0A0R3K107</accession>
<dbReference type="AlphaFoldDB" id="A0A0R3K107"/>
<feature type="coiled-coil region" evidence="1">
    <location>
        <begin position="132"/>
        <end position="159"/>
    </location>
</feature>
<evidence type="ECO:0000313" key="3">
    <source>
        <dbReference type="Proteomes" id="UP000052015"/>
    </source>
</evidence>
<dbReference type="InterPro" id="IPR014975">
    <property type="entry name" value="DUF1836"/>
</dbReference>
<organism evidence="2 3">
    <name type="scientific">Caloramator mitchellensis</name>
    <dbReference type="NCBI Taxonomy" id="908809"/>
    <lineage>
        <taxon>Bacteria</taxon>
        <taxon>Bacillati</taxon>
        <taxon>Bacillota</taxon>
        <taxon>Clostridia</taxon>
        <taxon>Eubacteriales</taxon>
        <taxon>Clostridiaceae</taxon>
        <taxon>Caloramator</taxon>
    </lineage>
</organism>
<dbReference type="Pfam" id="PF08876">
    <property type="entry name" value="DUF1836"/>
    <property type="match status" value="1"/>
</dbReference>
<comment type="caution">
    <text evidence="2">The sequence shown here is derived from an EMBL/GenBank/DDBJ whole genome shotgun (WGS) entry which is preliminary data.</text>
</comment>